<dbReference type="GO" id="GO:0070814">
    <property type="term" value="P:hydrogen sulfide biosynthetic process"/>
    <property type="evidence" value="ECO:0007669"/>
    <property type="project" value="UniProtKB-UniRule"/>
</dbReference>
<evidence type="ECO:0000256" key="3">
    <source>
        <dbReference type="ARBA" id="ARBA00004806"/>
    </source>
</evidence>
<comment type="function">
    <text evidence="2 13 14">Catalyzes the synthesis of activated sulfate.</text>
</comment>
<dbReference type="SUPFAM" id="SSF52540">
    <property type="entry name" value="P-loop containing nucleoside triphosphate hydrolases"/>
    <property type="match status" value="1"/>
</dbReference>
<dbReference type="RefSeq" id="WP_126140903.1">
    <property type="nucleotide sequence ID" value="NZ_RXHU01000023.1"/>
</dbReference>
<evidence type="ECO:0000256" key="6">
    <source>
        <dbReference type="ARBA" id="ARBA00022679"/>
    </source>
</evidence>
<feature type="active site" description="Phosphoserine intermediate" evidence="13">
    <location>
        <position position="107"/>
    </location>
</feature>
<comment type="catalytic activity">
    <reaction evidence="1 13 14">
        <text>adenosine 5'-phosphosulfate + ATP = 3'-phosphoadenylyl sulfate + ADP + H(+)</text>
        <dbReference type="Rhea" id="RHEA:24152"/>
        <dbReference type="ChEBI" id="CHEBI:15378"/>
        <dbReference type="ChEBI" id="CHEBI:30616"/>
        <dbReference type="ChEBI" id="CHEBI:58243"/>
        <dbReference type="ChEBI" id="CHEBI:58339"/>
        <dbReference type="ChEBI" id="CHEBI:456216"/>
        <dbReference type="EC" id="2.7.1.25"/>
    </reaction>
</comment>
<evidence type="ECO:0000313" key="17">
    <source>
        <dbReference type="Proteomes" id="UP000276128"/>
    </source>
</evidence>
<keyword evidence="7 13" id="KW-0547">Nucleotide-binding</keyword>
<dbReference type="GO" id="GO:0004020">
    <property type="term" value="F:adenylylsulfate kinase activity"/>
    <property type="evidence" value="ECO:0007669"/>
    <property type="project" value="UniProtKB-UniRule"/>
</dbReference>
<dbReference type="InterPro" id="IPR002891">
    <property type="entry name" value="APS"/>
</dbReference>
<evidence type="ECO:0000256" key="7">
    <source>
        <dbReference type="ARBA" id="ARBA00022741"/>
    </source>
</evidence>
<evidence type="ECO:0000256" key="5">
    <source>
        <dbReference type="ARBA" id="ARBA00012121"/>
    </source>
</evidence>
<comment type="caution">
    <text evidence="16">The sequence shown here is derived from an EMBL/GenBank/DDBJ whole genome shotgun (WGS) entry which is preliminary data.</text>
</comment>
<dbReference type="OrthoDB" id="9804504at2"/>
<dbReference type="GO" id="GO:0005524">
    <property type="term" value="F:ATP binding"/>
    <property type="evidence" value="ECO:0007669"/>
    <property type="project" value="UniProtKB-UniRule"/>
</dbReference>
<dbReference type="InterPro" id="IPR027417">
    <property type="entry name" value="P-loop_NTPase"/>
</dbReference>
<dbReference type="PANTHER" id="PTHR11055">
    <property type="entry name" value="BIFUNCTIONAL 3'-PHOSPHOADENOSINE 5'-PHOSPHOSULFATE SYNTHASE"/>
    <property type="match status" value="1"/>
</dbReference>
<keyword evidence="17" id="KW-1185">Reference proteome</keyword>
<evidence type="ECO:0000256" key="10">
    <source>
        <dbReference type="ARBA" id="ARBA00029724"/>
    </source>
</evidence>
<dbReference type="EMBL" id="RXHU01000023">
    <property type="protein sequence ID" value="RTE10032.1"/>
    <property type="molecule type" value="Genomic_DNA"/>
</dbReference>
<dbReference type="NCBIfam" id="TIGR00455">
    <property type="entry name" value="apsK"/>
    <property type="match status" value="1"/>
</dbReference>
<evidence type="ECO:0000256" key="1">
    <source>
        <dbReference type="ARBA" id="ARBA00001823"/>
    </source>
</evidence>
<evidence type="ECO:0000256" key="8">
    <source>
        <dbReference type="ARBA" id="ARBA00022777"/>
    </source>
</evidence>
<accession>A0A3S0CVZ7</accession>
<dbReference type="Proteomes" id="UP000276128">
    <property type="component" value="Unassembled WGS sequence"/>
</dbReference>
<protein>
    <recommendedName>
        <fullName evidence="5 13">Adenylyl-sulfate kinase</fullName>
        <ecNumber evidence="5 13">2.7.1.25</ecNumber>
    </recommendedName>
    <alternativeName>
        <fullName evidence="11 13">APS kinase</fullName>
    </alternativeName>
    <alternativeName>
        <fullName evidence="12 13">ATP adenosine-5'-phosphosulfate 3'-phosphotransferase</fullName>
    </alternativeName>
    <alternativeName>
        <fullName evidence="10 13">Adenosine-5'-phosphosulfate kinase</fullName>
    </alternativeName>
</protein>
<dbReference type="CDD" id="cd02027">
    <property type="entry name" value="APSK"/>
    <property type="match status" value="1"/>
</dbReference>
<evidence type="ECO:0000256" key="13">
    <source>
        <dbReference type="HAMAP-Rule" id="MF_00065"/>
    </source>
</evidence>
<dbReference type="InterPro" id="IPR059117">
    <property type="entry name" value="APS_kinase_dom"/>
</dbReference>
<keyword evidence="8 13" id="KW-0418">Kinase</keyword>
<evidence type="ECO:0000256" key="4">
    <source>
        <dbReference type="ARBA" id="ARBA00007008"/>
    </source>
</evidence>
<dbReference type="EC" id="2.7.1.25" evidence="5 13"/>
<comment type="pathway">
    <text evidence="3 13 14">Sulfur metabolism; hydrogen sulfide biosynthesis; sulfite from sulfate: step 2/3.</text>
</comment>
<keyword evidence="6 13" id="KW-0808">Transferase</keyword>
<evidence type="ECO:0000256" key="14">
    <source>
        <dbReference type="RuleBase" id="RU004347"/>
    </source>
</evidence>
<dbReference type="Pfam" id="PF01583">
    <property type="entry name" value="APS_kinase"/>
    <property type="match status" value="1"/>
</dbReference>
<organism evidence="16 17">
    <name type="scientific">Paenibacillus whitsoniae</name>
    <dbReference type="NCBI Taxonomy" id="2496558"/>
    <lineage>
        <taxon>Bacteria</taxon>
        <taxon>Bacillati</taxon>
        <taxon>Bacillota</taxon>
        <taxon>Bacilli</taxon>
        <taxon>Bacillales</taxon>
        <taxon>Paenibacillaceae</taxon>
        <taxon>Paenibacillus</taxon>
    </lineage>
</organism>
<evidence type="ECO:0000256" key="11">
    <source>
        <dbReference type="ARBA" id="ARBA00031393"/>
    </source>
</evidence>
<evidence type="ECO:0000256" key="12">
    <source>
        <dbReference type="ARBA" id="ARBA00031464"/>
    </source>
</evidence>
<feature type="binding site" evidence="13">
    <location>
        <begin position="33"/>
        <end position="40"/>
    </location>
    <ligand>
        <name>ATP</name>
        <dbReference type="ChEBI" id="CHEBI:30616"/>
    </ligand>
</feature>
<name>A0A3S0CVZ7_9BACL</name>
<keyword evidence="13" id="KW-0597">Phosphoprotein</keyword>
<keyword evidence="9 13" id="KW-0067">ATP-binding</keyword>
<proteinExistence type="inferred from homology"/>
<dbReference type="GO" id="GO:0000103">
    <property type="term" value="P:sulfate assimilation"/>
    <property type="evidence" value="ECO:0007669"/>
    <property type="project" value="UniProtKB-UniRule"/>
</dbReference>
<evidence type="ECO:0000256" key="9">
    <source>
        <dbReference type="ARBA" id="ARBA00022840"/>
    </source>
</evidence>
<reference evidence="16 17" key="1">
    <citation type="submission" date="2018-12" db="EMBL/GenBank/DDBJ databases">
        <title>Bacillus ochoae sp. nov., Paenibacillus whitsoniae sp. nov., Paenibacillus spiritus sp. nov. Isolated from the Mars Exploration Rover during spacecraft assembly.</title>
        <authorList>
            <person name="Seuylemezian A."/>
            <person name="Vaishampayan P."/>
        </authorList>
    </citation>
    <scope>NUCLEOTIDE SEQUENCE [LARGE SCALE GENOMIC DNA]</scope>
    <source>
        <strain evidence="16 17">MER 54</strain>
    </source>
</reference>
<evidence type="ECO:0000313" key="16">
    <source>
        <dbReference type="EMBL" id="RTE10032.1"/>
    </source>
</evidence>
<feature type="domain" description="APS kinase" evidence="15">
    <location>
        <begin position="26"/>
        <end position="174"/>
    </location>
</feature>
<dbReference type="NCBIfam" id="NF003013">
    <property type="entry name" value="PRK03846.1"/>
    <property type="match status" value="1"/>
</dbReference>
<dbReference type="UniPathway" id="UPA00140">
    <property type="reaction ID" value="UER00205"/>
</dbReference>
<evidence type="ECO:0000259" key="15">
    <source>
        <dbReference type="Pfam" id="PF01583"/>
    </source>
</evidence>
<evidence type="ECO:0000256" key="2">
    <source>
        <dbReference type="ARBA" id="ARBA00002632"/>
    </source>
</evidence>
<gene>
    <name evidence="13 16" type="primary">cysC</name>
    <name evidence="16" type="ORF">EJQ19_09130</name>
</gene>
<dbReference type="PANTHER" id="PTHR11055:SF1">
    <property type="entry name" value="PAPS SYNTHETASE, ISOFORM D"/>
    <property type="match status" value="1"/>
</dbReference>
<sequence>MSNKHIKWQPSKLSKQERQGLNAHGSCVLWLTGLSASGKSTLAYEVERMLFSRNVRAYVLDGDNLRHGLNSNLGFSPEDRSENIRRTAEAAKLLVEAGIIAIVALISPYRADRDRARALFAPGEFIEIFVDCPLQICEERDPKGLYLKARTGAIESFTGVTAPYEEPLKPELTIPSSRQSLQESISQIQRFLIEHQLI</sequence>
<dbReference type="Gene3D" id="3.40.50.300">
    <property type="entry name" value="P-loop containing nucleotide triphosphate hydrolases"/>
    <property type="match status" value="1"/>
</dbReference>
<dbReference type="HAMAP" id="MF_00065">
    <property type="entry name" value="Adenylyl_sulf_kinase"/>
    <property type="match status" value="1"/>
</dbReference>
<comment type="similarity">
    <text evidence="4 13 14">Belongs to the APS kinase family.</text>
</comment>
<dbReference type="AlphaFoldDB" id="A0A3S0CVZ7"/>